<dbReference type="Gene3D" id="3.40.50.300">
    <property type="entry name" value="P-loop containing nucleotide triphosphate hydrolases"/>
    <property type="match status" value="1"/>
</dbReference>
<sequence length="198" mass="23060">MILHNYYNKMIIGILGRKGAGKDTIADHMIKNYKFQKLVLAQPLKDACKVLFNFNDEQLYGNLKETIDPNWGVSPRQVLQYVGTDIFRKDITRIIPDINSNFWVNLMSTKYKQMKENDPNIRVVVSDVRFENEINEIHKLNGIIIKVTRPGMSNNDMHDSERLIDNLHGDYEIQNDSGIEELYNKINNILDENVFKKS</sequence>
<keyword evidence="1" id="KW-0418">Kinase</keyword>
<dbReference type="Pfam" id="PF21448">
    <property type="entry name" value="DNMK"/>
    <property type="match status" value="2"/>
</dbReference>
<protein>
    <submittedName>
        <fullName evidence="1">Deoxynucleoside monophosphate kinase</fullName>
    </submittedName>
</protein>
<proteinExistence type="predicted"/>
<dbReference type="EMBL" id="MT418680">
    <property type="protein sequence ID" value="QKF93743.1"/>
    <property type="molecule type" value="Genomic_DNA"/>
</dbReference>
<evidence type="ECO:0000313" key="1">
    <source>
        <dbReference type="EMBL" id="QKF93743.1"/>
    </source>
</evidence>
<evidence type="ECO:0000313" key="2">
    <source>
        <dbReference type="Proteomes" id="UP001162001"/>
    </source>
</evidence>
<reference evidence="1 2" key="1">
    <citation type="submission" date="2020-04" db="EMBL/GenBank/DDBJ databases">
        <title>Advantages and limits of metagenomic assembly and binning of a giant virus.</title>
        <authorList>
            <person name="Schulz F."/>
            <person name="Andreani J."/>
            <person name="Francis R."/>
            <person name="Boudjemaa H."/>
            <person name="Bou Khalil J.Y."/>
            <person name="Lee J."/>
            <person name="La Scola B."/>
            <person name="Woyke T."/>
        </authorList>
    </citation>
    <scope>NUCLEOTIDE SEQUENCE [LARGE SCALE GENOMIC DNA]</scope>
    <source>
        <strain evidence="1 2">FV1/VV64</strain>
    </source>
</reference>
<accession>A0A7D3QU00</accession>
<dbReference type="GO" id="GO:0016301">
    <property type="term" value="F:kinase activity"/>
    <property type="evidence" value="ECO:0007669"/>
    <property type="project" value="UniProtKB-KW"/>
</dbReference>
<dbReference type="InterPro" id="IPR048444">
    <property type="entry name" value="DNMK"/>
</dbReference>
<gene>
    <name evidence="1" type="ORF">Fadolivirus_1_285</name>
</gene>
<organism evidence="1 2">
    <name type="scientific">Fadolivirus FV1/VV64</name>
    <dbReference type="NCBI Taxonomy" id="3070911"/>
    <lineage>
        <taxon>Viruses</taxon>
        <taxon>Varidnaviria</taxon>
        <taxon>Bamfordvirae</taxon>
        <taxon>Nucleocytoviricota</taxon>
        <taxon>Megaviricetes</taxon>
        <taxon>Imitervirales</taxon>
        <taxon>Mimiviridae</taxon>
        <taxon>Klosneuvirinae</taxon>
        <taxon>Fadolivirus</taxon>
        <taxon>Fadolivirus algeromassiliense</taxon>
    </lineage>
</organism>
<keyword evidence="1" id="KW-0808">Transferase</keyword>
<dbReference type="InterPro" id="IPR027417">
    <property type="entry name" value="P-loop_NTPase"/>
</dbReference>
<name>A0A7D3QU00_9VIRU</name>
<dbReference type="SUPFAM" id="SSF52540">
    <property type="entry name" value="P-loop containing nucleoside triphosphate hydrolases"/>
    <property type="match status" value="1"/>
</dbReference>
<dbReference type="Proteomes" id="UP001162001">
    <property type="component" value="Segment"/>
</dbReference>
<keyword evidence="2" id="KW-1185">Reference proteome</keyword>